<dbReference type="EMBL" id="CAICTM010002580">
    <property type="protein sequence ID" value="CAB9529675.1"/>
    <property type="molecule type" value="Genomic_DNA"/>
</dbReference>
<dbReference type="AlphaFoldDB" id="A0A9N8HYP2"/>
<accession>A0A9N8HYP2</accession>
<reference evidence="1" key="1">
    <citation type="submission" date="2020-06" db="EMBL/GenBank/DDBJ databases">
        <authorList>
            <consortium name="Plant Systems Biology data submission"/>
        </authorList>
    </citation>
    <scope>NUCLEOTIDE SEQUENCE</scope>
    <source>
        <strain evidence="1">D6</strain>
    </source>
</reference>
<protein>
    <submittedName>
        <fullName evidence="1">Uncharacterized protein</fullName>
    </submittedName>
</protein>
<evidence type="ECO:0000313" key="1">
    <source>
        <dbReference type="EMBL" id="CAB9529675.1"/>
    </source>
</evidence>
<keyword evidence="2" id="KW-1185">Reference proteome</keyword>
<proteinExistence type="predicted"/>
<name>A0A9N8HYP2_9STRA</name>
<sequence>MNTTSCLSDELLFRATFNFETAPSNFCIQLYQSEPDFAPETGLWNKILEDQDFPRYGVSQWVQPFEICLPATACYVAEISTLTPDMYQFEWGDDGEPFAAMYPGTRDPDHIDYSTIHFFTDFGNCIPDCGPEESLFELIHFSGDYGGGTGGLKMLPLLMVMPLWKTLAKVKRLLVASI</sequence>
<organism evidence="1 2">
    <name type="scientific">Seminavis robusta</name>
    <dbReference type="NCBI Taxonomy" id="568900"/>
    <lineage>
        <taxon>Eukaryota</taxon>
        <taxon>Sar</taxon>
        <taxon>Stramenopiles</taxon>
        <taxon>Ochrophyta</taxon>
        <taxon>Bacillariophyta</taxon>
        <taxon>Bacillariophyceae</taxon>
        <taxon>Bacillariophycidae</taxon>
        <taxon>Naviculales</taxon>
        <taxon>Naviculaceae</taxon>
        <taxon>Seminavis</taxon>
    </lineage>
</organism>
<evidence type="ECO:0000313" key="2">
    <source>
        <dbReference type="Proteomes" id="UP001153069"/>
    </source>
</evidence>
<comment type="caution">
    <text evidence="1">The sequence shown here is derived from an EMBL/GenBank/DDBJ whole genome shotgun (WGS) entry which is preliminary data.</text>
</comment>
<dbReference type="Proteomes" id="UP001153069">
    <property type="component" value="Unassembled WGS sequence"/>
</dbReference>
<gene>
    <name evidence="1" type="ORF">SEMRO_2582_G331860.1</name>
</gene>